<evidence type="ECO:0000313" key="1">
    <source>
        <dbReference type="EMBL" id="KAJ1154632.1"/>
    </source>
</evidence>
<name>A0AAV7RQ01_PLEWA</name>
<accession>A0AAV7RQ01</accession>
<dbReference type="Proteomes" id="UP001066276">
    <property type="component" value="Chromosome 5"/>
</dbReference>
<dbReference type="AlphaFoldDB" id="A0AAV7RQ01"/>
<reference evidence="1" key="1">
    <citation type="journal article" date="2022" name="bioRxiv">
        <title>Sequencing and chromosome-scale assembly of the giantPleurodeles waltlgenome.</title>
        <authorList>
            <person name="Brown T."/>
            <person name="Elewa A."/>
            <person name="Iarovenko S."/>
            <person name="Subramanian E."/>
            <person name="Araus A.J."/>
            <person name="Petzold A."/>
            <person name="Susuki M."/>
            <person name="Suzuki K.-i.T."/>
            <person name="Hayashi T."/>
            <person name="Toyoda A."/>
            <person name="Oliveira C."/>
            <person name="Osipova E."/>
            <person name="Leigh N.D."/>
            <person name="Simon A."/>
            <person name="Yun M.H."/>
        </authorList>
    </citation>
    <scope>NUCLEOTIDE SEQUENCE</scope>
    <source>
        <strain evidence="1">20211129_DDA</strain>
        <tissue evidence="1">Liver</tissue>
    </source>
</reference>
<dbReference type="EMBL" id="JANPWB010000009">
    <property type="protein sequence ID" value="KAJ1154632.1"/>
    <property type="molecule type" value="Genomic_DNA"/>
</dbReference>
<proteinExistence type="predicted"/>
<evidence type="ECO:0000313" key="2">
    <source>
        <dbReference type="Proteomes" id="UP001066276"/>
    </source>
</evidence>
<gene>
    <name evidence="1" type="ORF">NDU88_007375</name>
</gene>
<keyword evidence="2" id="KW-1185">Reference proteome</keyword>
<protein>
    <submittedName>
        <fullName evidence="1">Uncharacterized protein</fullName>
    </submittedName>
</protein>
<sequence length="69" mass="7407">MRAGRRLHAGEESGAASWSRAALELQRRRRAAARVSLRGIGGRGSTSTSCPAIPRETPFLECAEPLDSD</sequence>
<organism evidence="1 2">
    <name type="scientific">Pleurodeles waltl</name>
    <name type="common">Iberian ribbed newt</name>
    <dbReference type="NCBI Taxonomy" id="8319"/>
    <lineage>
        <taxon>Eukaryota</taxon>
        <taxon>Metazoa</taxon>
        <taxon>Chordata</taxon>
        <taxon>Craniata</taxon>
        <taxon>Vertebrata</taxon>
        <taxon>Euteleostomi</taxon>
        <taxon>Amphibia</taxon>
        <taxon>Batrachia</taxon>
        <taxon>Caudata</taxon>
        <taxon>Salamandroidea</taxon>
        <taxon>Salamandridae</taxon>
        <taxon>Pleurodelinae</taxon>
        <taxon>Pleurodeles</taxon>
    </lineage>
</organism>
<comment type="caution">
    <text evidence="1">The sequence shown here is derived from an EMBL/GenBank/DDBJ whole genome shotgun (WGS) entry which is preliminary data.</text>
</comment>